<dbReference type="InterPro" id="IPR036514">
    <property type="entry name" value="SGNH_hydro_sf"/>
</dbReference>
<dbReference type="InterPro" id="IPR013830">
    <property type="entry name" value="SGNH_hydro"/>
</dbReference>
<dbReference type="Gene3D" id="3.40.50.1110">
    <property type="entry name" value="SGNH hydrolase"/>
    <property type="match status" value="1"/>
</dbReference>
<dbReference type="CDD" id="cd00229">
    <property type="entry name" value="SGNH_hydrolase"/>
    <property type="match status" value="1"/>
</dbReference>
<dbReference type="SUPFAM" id="SSF52266">
    <property type="entry name" value="SGNH hydrolase"/>
    <property type="match status" value="1"/>
</dbReference>
<evidence type="ECO:0000313" key="2">
    <source>
        <dbReference type="EMBL" id="RXZ32290.1"/>
    </source>
</evidence>
<proteinExistence type="predicted"/>
<reference evidence="2 3" key="1">
    <citation type="submission" date="2019-01" db="EMBL/GenBank/DDBJ databases">
        <title>Sphingomonas mucosissima sp. nov. and Sphingomonas desiccabilis sp. nov., from biological soil crusts in the Colorado Plateau, USA.</title>
        <authorList>
            <person name="Zhu D."/>
        </authorList>
    </citation>
    <scope>NUCLEOTIDE SEQUENCE [LARGE SCALE GENOMIC DNA]</scope>
    <source>
        <strain evidence="2 3">CP1D</strain>
    </source>
</reference>
<keyword evidence="2" id="KW-0378">Hydrolase</keyword>
<evidence type="ECO:0000259" key="1">
    <source>
        <dbReference type="Pfam" id="PF13472"/>
    </source>
</evidence>
<dbReference type="OrthoDB" id="212722at2"/>
<dbReference type="AlphaFoldDB" id="A0A4Q2IUS8"/>
<evidence type="ECO:0000313" key="3">
    <source>
        <dbReference type="Proteomes" id="UP000292347"/>
    </source>
</evidence>
<sequence>MNHVALLGDSILDNRAYVAPEPDVAEQLRARLGRDWRVSLVAVDGHVTGDVERRQIDRIPPDATHLIVSAGGNDALGHASVLSARAETVADAVDLLADAQASFAASYTRMIDAVARRGLPTAVCTIYDANHPEPQHRLVVASLALFNDVITRAAFSRGLPVIDLRLICTDPADYANPIEPSALGGEKIAGAIADLVRQEPSGRSSVWC</sequence>
<name>A0A4Q2IUS8_9SPHN</name>
<organism evidence="2 3">
    <name type="scientific">Sphingomonas desiccabilis</name>
    <dbReference type="NCBI Taxonomy" id="429134"/>
    <lineage>
        <taxon>Bacteria</taxon>
        <taxon>Pseudomonadati</taxon>
        <taxon>Pseudomonadota</taxon>
        <taxon>Alphaproteobacteria</taxon>
        <taxon>Sphingomonadales</taxon>
        <taxon>Sphingomonadaceae</taxon>
        <taxon>Sphingomonas</taxon>
    </lineage>
</organism>
<dbReference type="Proteomes" id="UP000292347">
    <property type="component" value="Unassembled WGS sequence"/>
</dbReference>
<dbReference type="GO" id="GO:0016788">
    <property type="term" value="F:hydrolase activity, acting on ester bonds"/>
    <property type="evidence" value="ECO:0007669"/>
    <property type="project" value="UniProtKB-ARBA"/>
</dbReference>
<keyword evidence="3" id="KW-1185">Reference proteome</keyword>
<feature type="domain" description="SGNH hydrolase-type esterase" evidence="1">
    <location>
        <begin position="6"/>
        <end position="173"/>
    </location>
</feature>
<comment type="caution">
    <text evidence="2">The sequence shown here is derived from an EMBL/GenBank/DDBJ whole genome shotgun (WGS) entry which is preliminary data.</text>
</comment>
<gene>
    <name evidence="2" type="ORF">EO081_12750</name>
</gene>
<protein>
    <submittedName>
        <fullName evidence="2">SGNH/GDSL hydrolase family protein</fullName>
    </submittedName>
</protein>
<dbReference type="EMBL" id="SDPT01000002">
    <property type="protein sequence ID" value="RXZ32290.1"/>
    <property type="molecule type" value="Genomic_DNA"/>
</dbReference>
<accession>A0A4Q2IUS8</accession>
<dbReference type="Pfam" id="PF13472">
    <property type="entry name" value="Lipase_GDSL_2"/>
    <property type="match status" value="1"/>
</dbReference>